<name>A0ABM1E8L8_PRICU</name>
<protein>
    <submittedName>
        <fullName evidence="11">Centromere protein H-like</fullName>
    </submittedName>
</protein>
<feature type="compositionally biased region" description="Low complexity" evidence="8">
    <location>
        <begin position="21"/>
        <end position="30"/>
    </location>
</feature>
<feature type="region of interest" description="Disordered" evidence="8">
    <location>
        <begin position="1"/>
        <end position="33"/>
    </location>
</feature>
<comment type="subcellular location">
    <subcellularLocation>
        <location evidence="2">Chromosome</location>
        <location evidence="2">Centromere</location>
        <location evidence="2">Kinetochore</location>
    </subcellularLocation>
    <subcellularLocation>
        <location evidence="1">Nucleus</location>
    </subcellularLocation>
</comment>
<evidence type="ECO:0000313" key="10">
    <source>
        <dbReference type="Proteomes" id="UP000695022"/>
    </source>
</evidence>
<evidence type="ECO:0000256" key="6">
    <source>
        <dbReference type="ARBA" id="ARBA00023328"/>
    </source>
</evidence>
<keyword evidence="4" id="KW-0995">Kinetochore</keyword>
<dbReference type="PANTHER" id="PTHR48122:SF1">
    <property type="entry name" value="CENTROMERE PROTEIN H"/>
    <property type="match status" value="1"/>
</dbReference>
<keyword evidence="5" id="KW-0539">Nucleus</keyword>
<dbReference type="GeneID" id="106809832"/>
<gene>
    <name evidence="11" type="primary">LOC106809832</name>
</gene>
<evidence type="ECO:0000256" key="8">
    <source>
        <dbReference type="SAM" id="MobiDB-lite"/>
    </source>
</evidence>
<dbReference type="Pfam" id="PF05837">
    <property type="entry name" value="CENP-H"/>
    <property type="match status" value="1"/>
</dbReference>
<sequence>MASPSRPRELDPLFAGDAGTSSSSSSSELSRLLREREQLRHRLDEVVATTHGERSDDADVGRLQLSVAHLQDELTRARSDHDVVTTLLQRLQLSGALFQTLHPDDDKASRAGDGRGDGGDARATLAALVDYQAALSSAILAEEDGVARARREVDGVVAKRLTMKRENRAATAELTLAKEKRREAIAAAESGGGGSVRREKENLENVTAKIVVQRNMIQSLILGSGVHWAEDEELTEFLLSLGRPLNL</sequence>
<accession>A0ABM1E8L8</accession>
<evidence type="ECO:0000313" key="11">
    <source>
        <dbReference type="RefSeq" id="XP_014668539.1"/>
    </source>
</evidence>
<feature type="compositionally biased region" description="Basic and acidic residues" evidence="8">
    <location>
        <begin position="1"/>
        <end position="11"/>
    </location>
</feature>
<evidence type="ECO:0000259" key="9">
    <source>
        <dbReference type="Pfam" id="PF05837"/>
    </source>
</evidence>
<comment type="similarity">
    <text evidence="7">Belongs to the CENP-H/MCM16 family.</text>
</comment>
<evidence type="ECO:0000256" key="2">
    <source>
        <dbReference type="ARBA" id="ARBA00004629"/>
    </source>
</evidence>
<organism evidence="10 11">
    <name type="scientific">Priapulus caudatus</name>
    <name type="common">Priapulid worm</name>
    <dbReference type="NCBI Taxonomy" id="37621"/>
    <lineage>
        <taxon>Eukaryota</taxon>
        <taxon>Metazoa</taxon>
        <taxon>Ecdysozoa</taxon>
        <taxon>Scalidophora</taxon>
        <taxon>Priapulida</taxon>
        <taxon>Priapulimorpha</taxon>
        <taxon>Priapulimorphida</taxon>
        <taxon>Priapulidae</taxon>
        <taxon>Priapulus</taxon>
    </lineage>
</organism>
<dbReference type="InterPro" id="IPR040034">
    <property type="entry name" value="CENP-H"/>
</dbReference>
<evidence type="ECO:0000256" key="7">
    <source>
        <dbReference type="ARBA" id="ARBA00025735"/>
    </source>
</evidence>
<dbReference type="RefSeq" id="XP_014668539.1">
    <property type="nucleotide sequence ID" value="XM_014813053.1"/>
</dbReference>
<evidence type="ECO:0000256" key="3">
    <source>
        <dbReference type="ARBA" id="ARBA00022454"/>
    </source>
</evidence>
<keyword evidence="6" id="KW-0137">Centromere</keyword>
<dbReference type="InterPro" id="IPR008426">
    <property type="entry name" value="CENP-H_C"/>
</dbReference>
<proteinExistence type="inferred from homology"/>
<reference evidence="11" key="1">
    <citation type="submission" date="2025-08" db="UniProtKB">
        <authorList>
            <consortium name="RefSeq"/>
        </authorList>
    </citation>
    <scope>IDENTIFICATION</scope>
</reference>
<keyword evidence="10" id="KW-1185">Reference proteome</keyword>
<evidence type="ECO:0000256" key="1">
    <source>
        <dbReference type="ARBA" id="ARBA00004123"/>
    </source>
</evidence>
<dbReference type="Proteomes" id="UP000695022">
    <property type="component" value="Unplaced"/>
</dbReference>
<dbReference type="PANTHER" id="PTHR48122">
    <property type="entry name" value="CENTROMERE PROTEIN H"/>
    <property type="match status" value="1"/>
</dbReference>
<evidence type="ECO:0000256" key="5">
    <source>
        <dbReference type="ARBA" id="ARBA00023242"/>
    </source>
</evidence>
<keyword evidence="3" id="KW-0158">Chromosome</keyword>
<evidence type="ECO:0000256" key="4">
    <source>
        <dbReference type="ARBA" id="ARBA00022838"/>
    </source>
</evidence>
<feature type="domain" description="Centromere protein H C-terminal" evidence="9">
    <location>
        <begin position="36"/>
        <end position="241"/>
    </location>
</feature>